<reference evidence="2 3" key="1">
    <citation type="journal article" date="2021" name="Sci. Rep.">
        <title>The distribution of antibiotic resistance genes in chicken gut microbiota commensals.</title>
        <authorList>
            <person name="Juricova H."/>
            <person name="Matiasovicova J."/>
            <person name="Kubasova T."/>
            <person name="Cejkova D."/>
            <person name="Rychlik I."/>
        </authorList>
    </citation>
    <scope>NUCLEOTIDE SEQUENCE [LARGE SCALE GENOMIC DNA]</scope>
    <source>
        <strain evidence="2 3">An564</strain>
    </source>
</reference>
<feature type="domain" description="N-acetyltransferase" evidence="1">
    <location>
        <begin position="3"/>
        <end position="156"/>
    </location>
</feature>
<comment type="caution">
    <text evidence="2">The sequence shown here is derived from an EMBL/GenBank/DDBJ whole genome shotgun (WGS) entry which is preliminary data.</text>
</comment>
<accession>A0ABS2GQR4</accession>
<protein>
    <submittedName>
        <fullName evidence="2">GNAT family N-acetyltransferase</fullName>
    </submittedName>
</protein>
<dbReference type="SUPFAM" id="SSF55729">
    <property type="entry name" value="Acyl-CoA N-acyltransferases (Nat)"/>
    <property type="match status" value="1"/>
</dbReference>
<evidence type="ECO:0000313" key="2">
    <source>
        <dbReference type="EMBL" id="MBM6923951.1"/>
    </source>
</evidence>
<dbReference type="PROSITE" id="PS51186">
    <property type="entry name" value="GNAT"/>
    <property type="match status" value="1"/>
</dbReference>
<proteinExistence type="predicted"/>
<evidence type="ECO:0000313" key="3">
    <source>
        <dbReference type="Proteomes" id="UP000724149"/>
    </source>
</evidence>
<keyword evidence="3" id="KW-1185">Reference proteome</keyword>
<organism evidence="2 3">
    <name type="scientific">Hydrogenoanaerobacterium saccharovorans</name>
    <dbReference type="NCBI Taxonomy" id="474960"/>
    <lineage>
        <taxon>Bacteria</taxon>
        <taxon>Bacillati</taxon>
        <taxon>Bacillota</taxon>
        <taxon>Clostridia</taxon>
        <taxon>Eubacteriales</taxon>
        <taxon>Oscillospiraceae</taxon>
        <taxon>Hydrogenoanaerobacterium</taxon>
    </lineage>
</organism>
<name>A0ABS2GQR4_9FIRM</name>
<sequence length="176" mass="20488">MTVTFRPLALGEVLGLDRSIVRDFHPYELRGYRYARWEVLGGKAVALAVEAGGAYAGYLIHGKPDRHGLLRIAYLATEPRFRGQHIGEQALTLLRRRYPHSAIYFEVEDPDFAENDEERRLMERRIGFYERCGFTLLRFRLAAGPWKLCCMASDPRREEKIRRLYQERWSPSVVIG</sequence>
<dbReference type="RefSeq" id="WP_204721547.1">
    <property type="nucleotide sequence ID" value="NZ_JACSNR010000009.1"/>
</dbReference>
<dbReference type="Proteomes" id="UP000724149">
    <property type="component" value="Unassembled WGS sequence"/>
</dbReference>
<gene>
    <name evidence="2" type="ORF">H9X81_09660</name>
</gene>
<dbReference type="Gene3D" id="3.40.630.30">
    <property type="match status" value="1"/>
</dbReference>
<dbReference type="Pfam" id="PF13508">
    <property type="entry name" value="Acetyltransf_7"/>
    <property type="match status" value="1"/>
</dbReference>
<evidence type="ECO:0000259" key="1">
    <source>
        <dbReference type="PROSITE" id="PS51186"/>
    </source>
</evidence>
<dbReference type="InterPro" id="IPR000182">
    <property type="entry name" value="GNAT_dom"/>
</dbReference>
<dbReference type="InterPro" id="IPR016181">
    <property type="entry name" value="Acyl_CoA_acyltransferase"/>
</dbReference>
<dbReference type="EMBL" id="JACSNR010000009">
    <property type="protein sequence ID" value="MBM6923951.1"/>
    <property type="molecule type" value="Genomic_DNA"/>
</dbReference>